<gene>
    <name evidence="1" type="ORF">Pyn_15865</name>
</gene>
<evidence type="ECO:0000313" key="2">
    <source>
        <dbReference type="Proteomes" id="UP000250321"/>
    </source>
</evidence>
<dbReference type="SUPFAM" id="SSF48371">
    <property type="entry name" value="ARM repeat"/>
    <property type="match status" value="1"/>
</dbReference>
<dbReference type="InterPro" id="IPR055296">
    <property type="entry name" value="SRL2-like"/>
</dbReference>
<keyword evidence="2" id="KW-1185">Reference proteome</keyword>
<dbReference type="EMBL" id="PJQY01000436">
    <property type="protein sequence ID" value="PQQ10987.1"/>
    <property type="molecule type" value="Genomic_DNA"/>
</dbReference>
<protein>
    <submittedName>
        <fullName evidence="1">Protein EFR3 homolog B</fullName>
    </submittedName>
</protein>
<evidence type="ECO:0000313" key="1">
    <source>
        <dbReference type="EMBL" id="PQQ10987.1"/>
    </source>
</evidence>
<dbReference type="InterPro" id="IPR049152">
    <property type="entry name" value="EFR3-like_ARM"/>
</dbReference>
<dbReference type="PANTHER" id="PTHR46087:SF9">
    <property type="entry name" value="ARM REPEAT SUPERFAMILY PROTEIN"/>
    <property type="match status" value="1"/>
</dbReference>
<dbReference type="PANTHER" id="PTHR46087">
    <property type="entry name" value="PUTATIVE, EXPRESSED-RELATED"/>
    <property type="match status" value="1"/>
</dbReference>
<dbReference type="OrthoDB" id="19232at2759"/>
<organism evidence="1 2">
    <name type="scientific">Prunus yedoensis var. nudiflora</name>
    <dbReference type="NCBI Taxonomy" id="2094558"/>
    <lineage>
        <taxon>Eukaryota</taxon>
        <taxon>Viridiplantae</taxon>
        <taxon>Streptophyta</taxon>
        <taxon>Embryophyta</taxon>
        <taxon>Tracheophyta</taxon>
        <taxon>Spermatophyta</taxon>
        <taxon>Magnoliopsida</taxon>
        <taxon>eudicotyledons</taxon>
        <taxon>Gunneridae</taxon>
        <taxon>Pentapetalae</taxon>
        <taxon>rosids</taxon>
        <taxon>fabids</taxon>
        <taxon>Rosales</taxon>
        <taxon>Rosaceae</taxon>
        <taxon>Amygdaloideae</taxon>
        <taxon>Amygdaleae</taxon>
        <taxon>Prunus</taxon>
    </lineage>
</organism>
<proteinExistence type="predicted"/>
<comment type="caution">
    <text evidence="1">The sequence shown here is derived from an EMBL/GenBank/DDBJ whole genome shotgun (WGS) entry which is preliminary data.</text>
</comment>
<sequence length="702" mass="78630">MSAVSGVLSRQVLPACGGLCFFCPALRARSRQPVKRYKKLIADIFPRNQEEGPNDRKIGKLCEYAAKNPLRIPKITNFLEQRCYKELRNENFRSTKIVMCIYNKLLISCKEQMRLFASSLLSIMHTLLDQTRQDEMQIIGCQTLFNFVNNQKDGTYMFNLEGFIPKLCQIAQEPGEDERANNLCSAALQALSSMVWFMGEHSHISVEFDNIVAVILENYGGPKYPSENLESSKSRWVQEVRKNEGHVSPSPDVKINVPSWSSIVDEKGELNVKVEDAKNPCFWSRVCLQNMAKLAKEATTIRRVLESVFHYFDNGNLWSPEHGLAFPVLKDIQLLMDTSGQNTHVLLSILIKHLDHKNVLKQPNMQLDIVEVTTSLSQLAKIEPSVAIIGAVSDAMRHLRKSIHCSLDDANLGTDVIKWNRSFREEVDKCLVQLSYKVGEPGPILDAMAVMLENISTITVIARTTISAVYRTAQIVASLPNLSYQNKATMVHPDHETRVGAHRVFSVVLVPSSVCPGLSSPNTESKKALDFPRTLSRTVSVFSSSAALFEKLRREKISSRESICEDNDENVVNEGEQRDTNNGILSRLKSSYSRTYSLKISPAPSTPNEISMSNSTKEHVRSQFPQVEQPPDNSLAFINLGTILSPGNMPENYEAIAHTHSLVSLFSRAKGLVKDSSVDFQSYAMAPRNSWGSFGYHVIAIE</sequence>
<dbReference type="InterPro" id="IPR016024">
    <property type="entry name" value="ARM-type_fold"/>
</dbReference>
<dbReference type="Proteomes" id="UP000250321">
    <property type="component" value="Unassembled WGS sequence"/>
</dbReference>
<reference evidence="1 2" key="1">
    <citation type="submission" date="2018-02" db="EMBL/GenBank/DDBJ databases">
        <title>Draft genome of wild Prunus yedoensis var. nudiflora.</title>
        <authorList>
            <person name="Baek S."/>
            <person name="Kim J.-H."/>
            <person name="Choi K."/>
            <person name="Kim G.-B."/>
            <person name="Cho A."/>
            <person name="Jang H."/>
            <person name="Shin C.-H."/>
            <person name="Yu H.-J."/>
            <person name="Mun J.-H."/>
        </authorList>
    </citation>
    <scope>NUCLEOTIDE SEQUENCE [LARGE SCALE GENOMIC DNA]</scope>
    <source>
        <strain evidence="2">cv. Jeju island</strain>
        <tissue evidence="1">Leaf</tissue>
    </source>
</reference>
<dbReference type="Pfam" id="PF21052">
    <property type="entry name" value="EFR3_ARM"/>
    <property type="match status" value="1"/>
</dbReference>
<dbReference type="STRING" id="2094558.A0A314YY23"/>
<dbReference type="AlphaFoldDB" id="A0A314YY23"/>
<accession>A0A314YY23</accession>
<name>A0A314YY23_PRUYE</name>